<feature type="region of interest" description="Disordered" evidence="2">
    <location>
        <begin position="1"/>
        <end position="44"/>
    </location>
</feature>
<sequence length="163" mass="17637">MTMMEAAGSGRESTKRMRVAAAMGNEEEEGTASQGSAGGGVATSSGVAVTMTAPATETEGDDEMGVAEEAAASAETEEHVQRILLAIDGFTRQVSEMLETGRALFKNLAADFEDRLCSIHKERVERWEEEIRELRARDAANEQARALLHNAQLHLLGTVRHDH</sequence>
<comment type="caution">
    <text evidence="3">The sequence shown here is derived from an EMBL/GenBank/DDBJ whole genome shotgun (WGS) entry which is preliminary data.</text>
</comment>
<organism evidence="3 4">
    <name type="scientific">Oryza meyeriana var. granulata</name>
    <dbReference type="NCBI Taxonomy" id="110450"/>
    <lineage>
        <taxon>Eukaryota</taxon>
        <taxon>Viridiplantae</taxon>
        <taxon>Streptophyta</taxon>
        <taxon>Embryophyta</taxon>
        <taxon>Tracheophyta</taxon>
        <taxon>Spermatophyta</taxon>
        <taxon>Magnoliopsida</taxon>
        <taxon>Liliopsida</taxon>
        <taxon>Poales</taxon>
        <taxon>Poaceae</taxon>
        <taxon>BOP clade</taxon>
        <taxon>Oryzoideae</taxon>
        <taxon>Oryzeae</taxon>
        <taxon>Oryzinae</taxon>
        <taxon>Oryza</taxon>
        <taxon>Oryza meyeriana</taxon>
    </lineage>
</organism>
<evidence type="ECO:0000313" key="4">
    <source>
        <dbReference type="Proteomes" id="UP000479710"/>
    </source>
</evidence>
<feature type="region of interest" description="Disordered" evidence="2">
    <location>
        <begin position="55"/>
        <end position="74"/>
    </location>
</feature>
<evidence type="ECO:0000256" key="1">
    <source>
        <dbReference type="SAM" id="Coils"/>
    </source>
</evidence>
<feature type="coiled-coil region" evidence="1">
    <location>
        <begin position="117"/>
        <end position="144"/>
    </location>
</feature>
<protein>
    <submittedName>
        <fullName evidence="3">Uncharacterized protein</fullName>
    </submittedName>
</protein>
<name>A0A6G1F7D7_9ORYZ</name>
<reference evidence="3 4" key="1">
    <citation type="submission" date="2019-11" db="EMBL/GenBank/DDBJ databases">
        <title>Whole genome sequence of Oryza granulata.</title>
        <authorList>
            <person name="Li W."/>
        </authorList>
    </citation>
    <scope>NUCLEOTIDE SEQUENCE [LARGE SCALE GENOMIC DNA]</scope>
    <source>
        <strain evidence="4">cv. Menghai</strain>
        <tissue evidence="3">Leaf</tissue>
    </source>
</reference>
<dbReference type="EMBL" id="SPHZ02000001">
    <property type="protein sequence ID" value="KAF0932837.1"/>
    <property type="molecule type" value="Genomic_DNA"/>
</dbReference>
<dbReference type="PANTHER" id="PTHR35500">
    <property type="entry name" value="OS03G0108700 PROTEIN"/>
    <property type="match status" value="1"/>
</dbReference>
<keyword evidence="1" id="KW-0175">Coiled coil</keyword>
<dbReference type="AlphaFoldDB" id="A0A6G1F7D7"/>
<accession>A0A6G1F7D7</accession>
<evidence type="ECO:0000256" key="2">
    <source>
        <dbReference type="SAM" id="MobiDB-lite"/>
    </source>
</evidence>
<gene>
    <name evidence="3" type="ORF">E2562_012164</name>
</gene>
<proteinExistence type="predicted"/>
<dbReference type="OrthoDB" id="1933196at2759"/>
<evidence type="ECO:0000313" key="3">
    <source>
        <dbReference type="EMBL" id="KAF0932837.1"/>
    </source>
</evidence>
<keyword evidence="4" id="KW-1185">Reference proteome</keyword>
<dbReference type="Proteomes" id="UP000479710">
    <property type="component" value="Unassembled WGS sequence"/>
</dbReference>
<dbReference type="PANTHER" id="PTHR35500:SF1">
    <property type="entry name" value="OS03G0108700 PROTEIN"/>
    <property type="match status" value="1"/>
</dbReference>